<evidence type="ECO:0000259" key="1">
    <source>
        <dbReference type="Pfam" id="PF00225"/>
    </source>
</evidence>
<evidence type="ECO:0000313" key="2">
    <source>
        <dbReference type="EMBL" id="THU89305.1"/>
    </source>
</evidence>
<dbReference type="InterPro" id="IPR001752">
    <property type="entry name" value="Kinesin_motor_dom"/>
</dbReference>
<dbReference type="InterPro" id="IPR036961">
    <property type="entry name" value="Kinesin_motor_dom_sf"/>
</dbReference>
<gene>
    <name evidence="2" type="ORF">K435DRAFT_802844</name>
</gene>
<organism evidence="2 3">
    <name type="scientific">Dendrothele bispora (strain CBS 962.96)</name>
    <dbReference type="NCBI Taxonomy" id="1314807"/>
    <lineage>
        <taxon>Eukaryota</taxon>
        <taxon>Fungi</taxon>
        <taxon>Dikarya</taxon>
        <taxon>Basidiomycota</taxon>
        <taxon>Agaricomycotina</taxon>
        <taxon>Agaricomycetes</taxon>
        <taxon>Agaricomycetidae</taxon>
        <taxon>Agaricales</taxon>
        <taxon>Agaricales incertae sedis</taxon>
        <taxon>Dendrothele</taxon>
    </lineage>
</organism>
<accession>A0A4V6T584</accession>
<dbReference type="SUPFAM" id="SSF52540">
    <property type="entry name" value="P-loop containing nucleoside triphosphate hydrolases"/>
    <property type="match status" value="1"/>
</dbReference>
<keyword evidence="3" id="KW-1185">Reference proteome</keyword>
<feature type="domain" description="Kinesin motor" evidence="1">
    <location>
        <begin position="19"/>
        <end position="76"/>
    </location>
</feature>
<dbReference type="EMBL" id="ML179373">
    <property type="protein sequence ID" value="THU89305.1"/>
    <property type="molecule type" value="Genomic_DNA"/>
</dbReference>
<dbReference type="GO" id="GO:0007018">
    <property type="term" value="P:microtubule-based movement"/>
    <property type="evidence" value="ECO:0007669"/>
    <property type="project" value="InterPro"/>
</dbReference>
<sequence>MSTPEVHQYLMTDFHLDSHLIVAHGFSGSGKSFTLCGKKNCKQTDPGVIHLWFQELFKSSKDVTLKIEEIESTPHKTVTFMDMAGAEVYTGTETGTETRFIHVTNPAVIEVLFKAMGSESKSMKYRSNSILLCIDPEWEAKAKATLEDFVLS</sequence>
<name>A0A4V6T584_DENBC</name>
<dbReference type="AlphaFoldDB" id="A0A4V6T584"/>
<dbReference type="Pfam" id="PF00225">
    <property type="entry name" value="Kinesin"/>
    <property type="match status" value="1"/>
</dbReference>
<dbReference type="GO" id="GO:0008017">
    <property type="term" value="F:microtubule binding"/>
    <property type="evidence" value="ECO:0007669"/>
    <property type="project" value="InterPro"/>
</dbReference>
<dbReference type="GO" id="GO:0005524">
    <property type="term" value="F:ATP binding"/>
    <property type="evidence" value="ECO:0007669"/>
    <property type="project" value="InterPro"/>
</dbReference>
<dbReference type="InterPro" id="IPR027417">
    <property type="entry name" value="P-loop_NTPase"/>
</dbReference>
<evidence type="ECO:0000313" key="3">
    <source>
        <dbReference type="Proteomes" id="UP000297245"/>
    </source>
</evidence>
<dbReference type="GO" id="GO:0003777">
    <property type="term" value="F:microtubule motor activity"/>
    <property type="evidence" value="ECO:0007669"/>
    <property type="project" value="InterPro"/>
</dbReference>
<protein>
    <recommendedName>
        <fullName evidence="1">Kinesin motor domain-containing protein</fullName>
    </recommendedName>
</protein>
<proteinExistence type="predicted"/>
<dbReference type="Gene3D" id="3.40.850.10">
    <property type="entry name" value="Kinesin motor domain"/>
    <property type="match status" value="1"/>
</dbReference>
<dbReference type="Proteomes" id="UP000297245">
    <property type="component" value="Unassembled WGS sequence"/>
</dbReference>
<reference evidence="2 3" key="1">
    <citation type="journal article" date="2019" name="Nat. Ecol. Evol.">
        <title>Megaphylogeny resolves global patterns of mushroom evolution.</title>
        <authorList>
            <person name="Varga T."/>
            <person name="Krizsan K."/>
            <person name="Foldi C."/>
            <person name="Dima B."/>
            <person name="Sanchez-Garcia M."/>
            <person name="Sanchez-Ramirez S."/>
            <person name="Szollosi G.J."/>
            <person name="Szarkandi J.G."/>
            <person name="Papp V."/>
            <person name="Albert L."/>
            <person name="Andreopoulos W."/>
            <person name="Angelini C."/>
            <person name="Antonin V."/>
            <person name="Barry K.W."/>
            <person name="Bougher N.L."/>
            <person name="Buchanan P."/>
            <person name="Buyck B."/>
            <person name="Bense V."/>
            <person name="Catcheside P."/>
            <person name="Chovatia M."/>
            <person name="Cooper J."/>
            <person name="Damon W."/>
            <person name="Desjardin D."/>
            <person name="Finy P."/>
            <person name="Geml J."/>
            <person name="Haridas S."/>
            <person name="Hughes K."/>
            <person name="Justo A."/>
            <person name="Karasinski D."/>
            <person name="Kautmanova I."/>
            <person name="Kiss B."/>
            <person name="Kocsube S."/>
            <person name="Kotiranta H."/>
            <person name="LaButti K.M."/>
            <person name="Lechner B.E."/>
            <person name="Liimatainen K."/>
            <person name="Lipzen A."/>
            <person name="Lukacs Z."/>
            <person name="Mihaltcheva S."/>
            <person name="Morgado L.N."/>
            <person name="Niskanen T."/>
            <person name="Noordeloos M.E."/>
            <person name="Ohm R.A."/>
            <person name="Ortiz-Santana B."/>
            <person name="Ovrebo C."/>
            <person name="Racz N."/>
            <person name="Riley R."/>
            <person name="Savchenko A."/>
            <person name="Shiryaev A."/>
            <person name="Soop K."/>
            <person name="Spirin V."/>
            <person name="Szebenyi C."/>
            <person name="Tomsovsky M."/>
            <person name="Tulloss R.E."/>
            <person name="Uehling J."/>
            <person name="Grigoriev I.V."/>
            <person name="Vagvolgyi C."/>
            <person name="Papp T."/>
            <person name="Martin F.M."/>
            <person name="Miettinen O."/>
            <person name="Hibbett D.S."/>
            <person name="Nagy L.G."/>
        </authorList>
    </citation>
    <scope>NUCLEOTIDE SEQUENCE [LARGE SCALE GENOMIC DNA]</scope>
    <source>
        <strain evidence="2 3">CBS 962.96</strain>
    </source>
</reference>